<dbReference type="InterPro" id="IPR004517">
    <property type="entry name" value="HisZ"/>
</dbReference>
<dbReference type="InterPro" id="IPR045864">
    <property type="entry name" value="aa-tRNA-synth_II/BPL/LPL"/>
</dbReference>
<dbReference type="InterPro" id="IPR004516">
    <property type="entry name" value="HisRS/HisZ"/>
</dbReference>
<evidence type="ECO:0000313" key="13">
    <source>
        <dbReference type="Proteomes" id="UP000183952"/>
    </source>
</evidence>
<comment type="pathway">
    <text evidence="2 9">Amino-acid biosynthesis; L-histidine biosynthesis; L-histidine from 5-phospho-alpha-D-ribose 1-diphosphate: step 1/9.</text>
</comment>
<evidence type="ECO:0000256" key="5">
    <source>
        <dbReference type="ARBA" id="ARBA00022490"/>
    </source>
</evidence>
<feature type="binding site" evidence="10">
    <location>
        <position position="109"/>
    </location>
    <ligand>
        <name>L-histidine</name>
        <dbReference type="ChEBI" id="CHEBI:57595"/>
    </ligand>
</feature>
<keyword evidence="12" id="KW-0328">Glycosyltransferase</keyword>
<evidence type="ECO:0000256" key="4">
    <source>
        <dbReference type="ARBA" id="ARBA00020397"/>
    </source>
</evidence>
<dbReference type="PIRSF" id="PIRSF001549">
    <property type="entry name" value="His-tRNA_synth"/>
    <property type="match status" value="1"/>
</dbReference>
<dbReference type="GO" id="GO:0006427">
    <property type="term" value="P:histidyl-tRNA aminoacylation"/>
    <property type="evidence" value="ECO:0007669"/>
    <property type="project" value="TreeGrafter"/>
</dbReference>
<dbReference type="InterPro" id="IPR041715">
    <property type="entry name" value="HisRS-like_core"/>
</dbReference>
<dbReference type="GO" id="GO:0000105">
    <property type="term" value="P:L-histidine biosynthetic process"/>
    <property type="evidence" value="ECO:0007669"/>
    <property type="project" value="UniProtKB-UniRule"/>
</dbReference>
<evidence type="ECO:0000256" key="8">
    <source>
        <dbReference type="ARBA" id="ARBA00025246"/>
    </source>
</evidence>
<dbReference type="NCBIfam" id="TIGR00443">
    <property type="entry name" value="hisZ_biosyn_reg"/>
    <property type="match status" value="1"/>
</dbReference>
<keyword evidence="5 9" id="KW-0963">Cytoplasm</keyword>
<dbReference type="GO" id="GO:0004821">
    <property type="term" value="F:histidine-tRNA ligase activity"/>
    <property type="evidence" value="ECO:0007669"/>
    <property type="project" value="TreeGrafter"/>
</dbReference>
<keyword evidence="6 9" id="KW-0028">Amino-acid biosynthesis</keyword>
<dbReference type="GO" id="GO:0140096">
    <property type="term" value="F:catalytic activity, acting on a protein"/>
    <property type="evidence" value="ECO:0007669"/>
    <property type="project" value="UniProtKB-ARBA"/>
</dbReference>
<dbReference type="SUPFAM" id="SSF55681">
    <property type="entry name" value="Class II aaRS and biotin synthetases"/>
    <property type="match status" value="1"/>
</dbReference>
<keyword evidence="7 9" id="KW-0368">Histidine biosynthesis</keyword>
<dbReference type="PANTHER" id="PTHR43707">
    <property type="entry name" value="HISTIDYL-TRNA SYNTHETASE"/>
    <property type="match status" value="1"/>
</dbReference>
<evidence type="ECO:0000256" key="6">
    <source>
        <dbReference type="ARBA" id="ARBA00022605"/>
    </source>
</evidence>
<feature type="domain" description="Class II Histidinyl-tRNA synthetase (HisRS)-like catalytic core" evidence="11">
    <location>
        <begin position="9"/>
        <end position="316"/>
    </location>
</feature>
<dbReference type="Pfam" id="PF13393">
    <property type="entry name" value="tRNA-synt_His"/>
    <property type="match status" value="1"/>
</dbReference>
<dbReference type="UniPathway" id="UPA00031">
    <property type="reaction ID" value="UER00006"/>
</dbReference>
<dbReference type="OrthoDB" id="9800814at2"/>
<dbReference type="Gene3D" id="3.30.930.10">
    <property type="entry name" value="Bira Bifunctional Protein, Domain 2"/>
    <property type="match status" value="1"/>
</dbReference>
<proteinExistence type="inferred from homology"/>
<comment type="subcellular location">
    <subcellularLocation>
        <location evidence="1 9">Cytoplasm</location>
    </subcellularLocation>
</comment>
<organism evidence="12 13">
    <name type="scientific">Hathewaya proteolytica DSM 3090</name>
    <dbReference type="NCBI Taxonomy" id="1121331"/>
    <lineage>
        <taxon>Bacteria</taxon>
        <taxon>Bacillati</taxon>
        <taxon>Bacillota</taxon>
        <taxon>Clostridia</taxon>
        <taxon>Eubacteriales</taxon>
        <taxon>Clostridiaceae</taxon>
        <taxon>Hathewaya</taxon>
    </lineage>
</organism>
<dbReference type="AlphaFoldDB" id="A0A1M6RHG6"/>
<comment type="similarity">
    <text evidence="3 9">Belongs to the class-II aminoacyl-tRNA synthetase family. HisZ subfamily.</text>
</comment>
<dbReference type="HAMAP" id="MF_00125">
    <property type="entry name" value="HisZ"/>
    <property type="match status" value="1"/>
</dbReference>
<dbReference type="RefSeq" id="WP_072904213.1">
    <property type="nucleotide sequence ID" value="NZ_FRAD01000022.1"/>
</dbReference>
<dbReference type="GO" id="GO:0005737">
    <property type="term" value="C:cytoplasm"/>
    <property type="evidence" value="ECO:0007669"/>
    <property type="project" value="UniProtKB-SubCell"/>
</dbReference>
<sequence length="373" mass="42688">MSKFSIPDGTRDLCLSQCSIKKQLQNNIEKVMELWGYREIVTPTVEYYDTYNHGFGNLEDEKMVRFFDRAGKIVTLRMDMTVPIARVVATKFKDERAPLRFRYCANVFRIENYLSGMKNELTDCGVELVGLNSEQGDLEIICCAMEVLKEIKAKVYTLEIGNTEFLKEAFKSMGLHVEKQQDLALLIHNKKIDELKTYVDGLNLNKEYSEFLKYMPLLCGGVEVLKIAKQYCFDCKLLRVVEQLQQLWDDLKELGYGENISFDLGKIPGLNYYTGIIFEAFVENVGKAVLSGGRYDDLIGRFGVNLPAVGFSVKLDYAMEIVKAQDKTKLILLKYPLSKKVEAMKLAGKLRKYNVVRLVPWSDGEITVKEVEE</sequence>
<reference evidence="12 13" key="1">
    <citation type="submission" date="2016-11" db="EMBL/GenBank/DDBJ databases">
        <authorList>
            <person name="Jaros S."/>
            <person name="Januszkiewicz K."/>
            <person name="Wedrychowicz H."/>
        </authorList>
    </citation>
    <scope>NUCLEOTIDE SEQUENCE [LARGE SCALE GENOMIC DNA]</scope>
    <source>
        <strain evidence="12 13">DSM 3090</strain>
    </source>
</reference>
<feature type="binding site" evidence="10">
    <location>
        <begin position="272"/>
        <end position="273"/>
    </location>
    <ligand>
        <name>L-histidine</name>
        <dbReference type="ChEBI" id="CHEBI:57595"/>
    </ligand>
</feature>
<dbReference type="STRING" id="1121331.SAMN02745248_02292"/>
<evidence type="ECO:0000256" key="10">
    <source>
        <dbReference type="PIRSR" id="PIRSR001549-1"/>
    </source>
</evidence>
<name>A0A1M6RHG6_9CLOT</name>
<accession>A0A1M6RHG6</accession>
<dbReference type="EMBL" id="FRAD01000022">
    <property type="protein sequence ID" value="SHK31797.1"/>
    <property type="molecule type" value="Genomic_DNA"/>
</dbReference>
<evidence type="ECO:0000256" key="2">
    <source>
        <dbReference type="ARBA" id="ARBA00004667"/>
    </source>
</evidence>
<comment type="subunit">
    <text evidence="9">Heteromultimer composed of HisG and HisZ subunits.</text>
</comment>
<keyword evidence="12" id="KW-0808">Transferase</keyword>
<evidence type="ECO:0000313" key="12">
    <source>
        <dbReference type="EMBL" id="SHK31797.1"/>
    </source>
</evidence>
<dbReference type="PANTHER" id="PTHR43707:SF6">
    <property type="entry name" value="ATP PHOSPHORIBOSYLTRANSFERASE REGULATORY SUBUNIT"/>
    <property type="match status" value="1"/>
</dbReference>
<dbReference type="GO" id="GO:0016757">
    <property type="term" value="F:glycosyltransferase activity"/>
    <property type="evidence" value="ECO:0007669"/>
    <property type="project" value="UniProtKB-KW"/>
</dbReference>
<feature type="binding site" evidence="10">
    <location>
        <position position="127"/>
    </location>
    <ligand>
        <name>L-histidine</name>
        <dbReference type="ChEBI" id="CHEBI:57595"/>
    </ligand>
</feature>
<keyword evidence="13" id="KW-1185">Reference proteome</keyword>
<comment type="miscellaneous">
    <text evidence="9">This function is generally fulfilled by the C-terminal part of HisG, which is missing in some bacteria such as this one.</text>
</comment>
<comment type="function">
    <text evidence="8 9">Required for the first step of histidine biosynthesis. May allow the feedback regulation of ATP phosphoribosyltransferase activity by histidine.</text>
</comment>
<protein>
    <recommendedName>
        <fullName evidence="4 9">ATP phosphoribosyltransferase regulatory subunit</fullName>
    </recommendedName>
</protein>
<evidence type="ECO:0000259" key="11">
    <source>
        <dbReference type="Pfam" id="PF13393"/>
    </source>
</evidence>
<evidence type="ECO:0000256" key="3">
    <source>
        <dbReference type="ARBA" id="ARBA00005539"/>
    </source>
</evidence>
<dbReference type="CDD" id="cd00773">
    <property type="entry name" value="HisRS-like_core"/>
    <property type="match status" value="1"/>
</dbReference>
<evidence type="ECO:0000256" key="1">
    <source>
        <dbReference type="ARBA" id="ARBA00004496"/>
    </source>
</evidence>
<dbReference type="Proteomes" id="UP000183952">
    <property type="component" value="Unassembled WGS sequence"/>
</dbReference>
<gene>
    <name evidence="9" type="primary">hisZ</name>
    <name evidence="12" type="ORF">SAMN02745248_02292</name>
</gene>
<feature type="binding site" evidence="10">
    <location>
        <begin position="79"/>
        <end position="81"/>
    </location>
    <ligand>
        <name>L-histidine</name>
        <dbReference type="ChEBI" id="CHEBI:57595"/>
    </ligand>
</feature>
<evidence type="ECO:0000256" key="7">
    <source>
        <dbReference type="ARBA" id="ARBA00023102"/>
    </source>
</evidence>
<evidence type="ECO:0000256" key="9">
    <source>
        <dbReference type="HAMAP-Rule" id="MF_00125"/>
    </source>
</evidence>